<dbReference type="RefSeq" id="WP_102330090.1">
    <property type="nucleotide sequence ID" value="NZ_CP058566.2"/>
</dbReference>
<evidence type="ECO:0000313" key="3">
    <source>
        <dbReference type="Proteomes" id="UP000235653"/>
    </source>
</evidence>
<proteinExistence type="predicted"/>
<reference evidence="2 3" key="1">
    <citation type="journal article" date="2017" name="ISME J.">
        <title>Grape pomace compost harbors organohalide-respiring Dehalogenimonas species with novel reductive dehalogenase genes.</title>
        <authorList>
            <person name="Yang Y."/>
            <person name="Higgins S.A."/>
            <person name="Yan J."/>
            <person name="Simsir B."/>
            <person name="Chourey K."/>
            <person name="Iyer R."/>
            <person name="Hettich R.L."/>
            <person name="Baldwin B."/>
            <person name="Ogles D.M."/>
            <person name="Loffler F.E."/>
        </authorList>
    </citation>
    <scope>NUCLEOTIDE SEQUENCE [LARGE SCALE GENOMIC DNA]</scope>
    <source>
        <strain evidence="2 3">GP</strain>
    </source>
</reference>
<gene>
    <name evidence="2" type="ORF">JP09_001630</name>
</gene>
<dbReference type="EMBL" id="JQAN02000006">
    <property type="protein sequence ID" value="PPD58607.1"/>
    <property type="molecule type" value="Genomic_DNA"/>
</dbReference>
<dbReference type="Proteomes" id="UP000235653">
    <property type="component" value="Unassembled WGS sequence"/>
</dbReference>
<sequence length="239" mass="25897">MLNDRDIKTSFSDEIDNQRGSPVEKTEALYSSSTAKEAELVGRIAEEEAKILAEVEILARQEAEYLISQLEREHYPEPPSNTTVEAGFSGPAHTQPPNILEPELEPVVPSQADRSLLDENQLAAVADAEAPGQLKDAIIQEDTMITPEAPSEEAVEEFVPGEYVLQLSQFVTGGAIAFQNALRKFPEIKILATSGAASGIKLHIRLVETLPLVEQLSTMPGVAKVTRQGEQILITGQAA</sequence>
<accession>A0A2P5P8I9</accession>
<evidence type="ECO:0000256" key="1">
    <source>
        <dbReference type="SAM" id="MobiDB-lite"/>
    </source>
</evidence>
<protein>
    <submittedName>
        <fullName evidence="2">Uncharacterized protein</fullName>
    </submittedName>
</protein>
<evidence type="ECO:0000313" key="2">
    <source>
        <dbReference type="EMBL" id="PPD58607.1"/>
    </source>
</evidence>
<dbReference type="OrthoDB" id="9970590at2"/>
<feature type="region of interest" description="Disordered" evidence="1">
    <location>
        <begin position="74"/>
        <end position="95"/>
    </location>
</feature>
<comment type="caution">
    <text evidence="2">The sequence shown here is derived from an EMBL/GenBank/DDBJ whole genome shotgun (WGS) entry which is preliminary data.</text>
</comment>
<keyword evidence="3" id="KW-1185">Reference proteome</keyword>
<dbReference type="AlphaFoldDB" id="A0A2P5P8I9"/>
<feature type="region of interest" description="Disordered" evidence="1">
    <location>
        <begin position="1"/>
        <end position="30"/>
    </location>
</feature>
<organism evidence="2 3">
    <name type="scientific">Dehalogenimonas etheniformans</name>
    <dbReference type="NCBI Taxonomy" id="1536648"/>
    <lineage>
        <taxon>Bacteria</taxon>
        <taxon>Bacillati</taxon>
        <taxon>Chloroflexota</taxon>
        <taxon>Dehalococcoidia</taxon>
        <taxon>Dehalococcoidales</taxon>
        <taxon>Dehalococcoidaceae</taxon>
        <taxon>Dehalogenimonas</taxon>
    </lineage>
</organism>
<name>A0A2P5P8I9_9CHLR</name>